<dbReference type="InterPro" id="IPR016032">
    <property type="entry name" value="Sig_transdc_resp-reg_C-effctor"/>
</dbReference>
<proteinExistence type="predicted"/>
<dbReference type="PROSITE" id="PS50043">
    <property type="entry name" value="HTH_LUXR_2"/>
    <property type="match status" value="1"/>
</dbReference>
<dbReference type="RefSeq" id="WP_344469388.1">
    <property type="nucleotide sequence ID" value="NZ_BAAANT010000062.1"/>
</dbReference>
<dbReference type="SMART" id="SM00421">
    <property type="entry name" value="HTH_LUXR"/>
    <property type="match status" value="1"/>
</dbReference>
<evidence type="ECO:0000259" key="3">
    <source>
        <dbReference type="PROSITE" id="PS50043"/>
    </source>
</evidence>
<dbReference type="EMBL" id="BAAANT010000062">
    <property type="protein sequence ID" value="GAA2157731.1"/>
    <property type="molecule type" value="Genomic_DNA"/>
</dbReference>
<dbReference type="Proteomes" id="UP001422759">
    <property type="component" value="Unassembled WGS sequence"/>
</dbReference>
<dbReference type="InterPro" id="IPR041664">
    <property type="entry name" value="AAA_16"/>
</dbReference>
<accession>A0ABN3AB65</accession>
<protein>
    <recommendedName>
        <fullName evidence="3">HTH luxR-type domain-containing protein</fullName>
    </recommendedName>
</protein>
<dbReference type="PROSITE" id="PS00622">
    <property type="entry name" value="HTH_LUXR_1"/>
    <property type="match status" value="1"/>
</dbReference>
<evidence type="ECO:0000256" key="2">
    <source>
        <dbReference type="ARBA" id="ARBA00022840"/>
    </source>
</evidence>
<reference evidence="4 5" key="1">
    <citation type="journal article" date="2019" name="Int. J. Syst. Evol. Microbiol.">
        <title>The Global Catalogue of Microorganisms (GCM) 10K type strain sequencing project: providing services to taxonomists for standard genome sequencing and annotation.</title>
        <authorList>
            <consortium name="The Broad Institute Genomics Platform"/>
            <consortium name="The Broad Institute Genome Sequencing Center for Infectious Disease"/>
            <person name="Wu L."/>
            <person name="Ma J."/>
        </authorList>
    </citation>
    <scope>NUCLEOTIDE SEQUENCE [LARGE SCALE GENOMIC DNA]</scope>
    <source>
        <strain evidence="4 5">JCM 14560</strain>
    </source>
</reference>
<gene>
    <name evidence="4" type="ORF">GCM10009760_60110</name>
</gene>
<sequence length="963" mass="102256">MTITLVERGNELASLDGLLRAGMLGRCQVALVSGAVGSGKTELLHAFVESATDQGAVVLTAMASDSARAVPMGVFNQLVRSAQTSPPGVGSGSSLLGTVLADAASDTLTPPAEARTTGDGLAEVPDLDSLCAGLVRVAAAHPVVIAVDDMPDADAASLDCLLYLMQRLRYARVVFVLNESEHKQCRNPLFRVELLRQPGFRRIRLGPLSVGGVERMLAPELGQDRSRVWAARYHAVSGGNPLLVRALLDDGQMAGKVTGAESPDGALEVGAAFGQAVLACLHRSSPTMVEVARALAVLDTLGSPEMVERLLDLDARRTAQVIEALTTAGFVTFGGFRHPGARAAVLSDLPVERRAELHRSAARLLHTTGASATGIAHHLLAAGPLDDPWVPEILRAAAGQALRDDRAELAIGFLELAGRVAGSEEERLATVMLLVQAEWRVNPALSARHLGTLAAALRDGRLSDRQTIVVVKSMLWHGRLDEAAEALRHLGRGGEHRLEIAAELSALAHWLRTSYPELLDRLGPLPTAGKARARLSSLESRAASLLDAVLTDGGDKMAVGRAEQILQATVLDDSSLEPIEAALLALVYADRPGRAAAWCDPLLEEASARRIPTWVATLSAVRAEIAIRQGDAAAAEHHGQIALHRLTPRSWGTAVGAPLASLVLAKTALDKHDEAAELLSHPIPAGMLETRYGLHYRYARGQHYLAVECLDSAVADFLTCGDLVGRWGVDQPALVPWRSAAATALLRLGEREQAERLAEEQLRKVGDEYSRSRGITLRTLAQAGGPHRRPALLREAVANLQAAGDQLELAYAVAELGLAYRSLGGSDRSRTPANQALRLAGECEAETLRETLRPLAGAAGGSAQGRATERTGSAALSDAELRVAALASLGFTNREIANKLYITVSTVEQHLTRVYRKLKVGRRSDLPADLQVSLLEALPAEPVGKLVVACGGKAEPNRRREVG</sequence>
<dbReference type="InterPro" id="IPR036388">
    <property type="entry name" value="WH-like_DNA-bd_sf"/>
</dbReference>
<keyword evidence="1" id="KW-0547">Nucleotide-binding</keyword>
<dbReference type="PRINTS" id="PR00038">
    <property type="entry name" value="HTHLUXR"/>
</dbReference>
<organism evidence="4 5">
    <name type="scientific">Kitasatospora kazusensis</name>
    <dbReference type="NCBI Taxonomy" id="407974"/>
    <lineage>
        <taxon>Bacteria</taxon>
        <taxon>Bacillati</taxon>
        <taxon>Actinomycetota</taxon>
        <taxon>Actinomycetes</taxon>
        <taxon>Kitasatosporales</taxon>
        <taxon>Streptomycetaceae</taxon>
        <taxon>Kitasatospora</taxon>
    </lineage>
</organism>
<evidence type="ECO:0000313" key="4">
    <source>
        <dbReference type="EMBL" id="GAA2157731.1"/>
    </source>
</evidence>
<keyword evidence="2" id="KW-0067">ATP-binding</keyword>
<dbReference type="SUPFAM" id="SSF52540">
    <property type="entry name" value="P-loop containing nucleoside triphosphate hydrolases"/>
    <property type="match status" value="1"/>
</dbReference>
<comment type="caution">
    <text evidence="4">The sequence shown here is derived from an EMBL/GenBank/DDBJ whole genome shotgun (WGS) entry which is preliminary data.</text>
</comment>
<dbReference type="PANTHER" id="PTHR16305:SF35">
    <property type="entry name" value="TRANSCRIPTIONAL ACTIVATOR DOMAIN"/>
    <property type="match status" value="1"/>
</dbReference>
<keyword evidence="5" id="KW-1185">Reference proteome</keyword>
<dbReference type="SUPFAM" id="SSF46894">
    <property type="entry name" value="C-terminal effector domain of the bipartite response regulators"/>
    <property type="match status" value="1"/>
</dbReference>
<dbReference type="CDD" id="cd06170">
    <property type="entry name" value="LuxR_C_like"/>
    <property type="match status" value="1"/>
</dbReference>
<dbReference type="InterPro" id="IPR000792">
    <property type="entry name" value="Tscrpt_reg_LuxR_C"/>
</dbReference>
<evidence type="ECO:0000256" key="1">
    <source>
        <dbReference type="ARBA" id="ARBA00022741"/>
    </source>
</evidence>
<dbReference type="Pfam" id="PF13191">
    <property type="entry name" value="AAA_16"/>
    <property type="match status" value="1"/>
</dbReference>
<dbReference type="Pfam" id="PF00196">
    <property type="entry name" value="GerE"/>
    <property type="match status" value="1"/>
</dbReference>
<evidence type="ECO:0000313" key="5">
    <source>
        <dbReference type="Proteomes" id="UP001422759"/>
    </source>
</evidence>
<feature type="domain" description="HTH luxR-type" evidence="3">
    <location>
        <begin position="869"/>
        <end position="934"/>
    </location>
</feature>
<dbReference type="InterPro" id="IPR027417">
    <property type="entry name" value="P-loop_NTPase"/>
</dbReference>
<name>A0ABN3AB65_9ACTN</name>
<dbReference type="Gene3D" id="1.10.10.10">
    <property type="entry name" value="Winged helix-like DNA-binding domain superfamily/Winged helix DNA-binding domain"/>
    <property type="match status" value="1"/>
</dbReference>
<dbReference type="PANTHER" id="PTHR16305">
    <property type="entry name" value="TESTICULAR SOLUBLE ADENYLYL CYCLASE"/>
    <property type="match status" value="1"/>
</dbReference>